<gene>
    <name evidence="2" type="ORF">EVAR_33945_1</name>
</gene>
<evidence type="ECO:0000313" key="2">
    <source>
        <dbReference type="EMBL" id="GBP43417.1"/>
    </source>
</evidence>
<evidence type="ECO:0000256" key="1">
    <source>
        <dbReference type="SAM" id="MobiDB-lite"/>
    </source>
</evidence>
<evidence type="ECO:0000313" key="3">
    <source>
        <dbReference type="Proteomes" id="UP000299102"/>
    </source>
</evidence>
<dbReference type="EMBL" id="BGZK01000435">
    <property type="protein sequence ID" value="GBP43417.1"/>
    <property type="molecule type" value="Genomic_DNA"/>
</dbReference>
<comment type="caution">
    <text evidence="2">The sequence shown here is derived from an EMBL/GenBank/DDBJ whole genome shotgun (WGS) entry which is preliminary data.</text>
</comment>
<feature type="region of interest" description="Disordered" evidence="1">
    <location>
        <begin position="26"/>
        <end position="51"/>
    </location>
</feature>
<sequence length="144" mass="15689">MTSADLLLKSSMHLLLLSSPGLCKKKKSRRSRLEKNAQPFPNAADATPRSTVAAPHLTSHVQPAKDYIMARFVSNTAPVRPLAYSLSGIRDGDRSGRSRCVRTADARGARDACRRDLWPARRSNICYTRGGGRAPNSLQFAAAP</sequence>
<name>A0A4C1W004_EUMVA</name>
<protein>
    <submittedName>
        <fullName evidence="2">Uncharacterized protein</fullName>
    </submittedName>
</protein>
<keyword evidence="3" id="KW-1185">Reference proteome</keyword>
<accession>A0A4C1W004</accession>
<dbReference type="AlphaFoldDB" id="A0A4C1W004"/>
<reference evidence="2 3" key="1">
    <citation type="journal article" date="2019" name="Commun. Biol.">
        <title>The bagworm genome reveals a unique fibroin gene that provides high tensile strength.</title>
        <authorList>
            <person name="Kono N."/>
            <person name="Nakamura H."/>
            <person name="Ohtoshi R."/>
            <person name="Tomita M."/>
            <person name="Numata K."/>
            <person name="Arakawa K."/>
        </authorList>
    </citation>
    <scope>NUCLEOTIDE SEQUENCE [LARGE SCALE GENOMIC DNA]</scope>
</reference>
<organism evidence="2 3">
    <name type="scientific">Eumeta variegata</name>
    <name type="common">Bagworm moth</name>
    <name type="synonym">Eumeta japonica</name>
    <dbReference type="NCBI Taxonomy" id="151549"/>
    <lineage>
        <taxon>Eukaryota</taxon>
        <taxon>Metazoa</taxon>
        <taxon>Ecdysozoa</taxon>
        <taxon>Arthropoda</taxon>
        <taxon>Hexapoda</taxon>
        <taxon>Insecta</taxon>
        <taxon>Pterygota</taxon>
        <taxon>Neoptera</taxon>
        <taxon>Endopterygota</taxon>
        <taxon>Lepidoptera</taxon>
        <taxon>Glossata</taxon>
        <taxon>Ditrysia</taxon>
        <taxon>Tineoidea</taxon>
        <taxon>Psychidae</taxon>
        <taxon>Oiketicinae</taxon>
        <taxon>Eumeta</taxon>
    </lineage>
</organism>
<proteinExistence type="predicted"/>
<dbReference type="Proteomes" id="UP000299102">
    <property type="component" value="Unassembled WGS sequence"/>
</dbReference>